<feature type="transmembrane region" description="Helical" evidence="1">
    <location>
        <begin position="311"/>
        <end position="330"/>
    </location>
</feature>
<accession>A0A060PSP1</accession>
<keyword evidence="1" id="KW-0472">Membrane</keyword>
<protein>
    <submittedName>
        <fullName evidence="2">Integral membrane protein</fullName>
    </submittedName>
</protein>
<feature type="transmembrane region" description="Helical" evidence="1">
    <location>
        <begin position="116"/>
        <end position="140"/>
    </location>
</feature>
<sequence length="415" mass="47654">MQLSPLQSALLYFRYFIYPEKKTRSFDLSDLVFIVMVFLILALGLLMSKEISISYNEAKDFFYSSAWFVQIAQKSTEILGQNDWALRLPFLIAHIINMFLFYLIGRKILKKPKDALYVVLTYALLPGVNLFAILLAKSVLVLSLGLLVGYLYIKTQKIPYLTLSACAFLDGAFIPLLLGVFAYALRKRYFKSAIFILVVLIVNTALFSGSFNKGLPSGYFIDTCLELMLLYSPLLFLYYPYTLYKALFNKKPSLLAFMSASGWLFPLLLSMRQEIDLKTFAPLALIGLPLFIKSVLNSLRVRLKEFRGQYYLRVFSLYLLMLTETLFLWGSKISGANEKLLNRHFLAKEVATALQLRGIHQIRTNDKQLALRLQFYGIKEGGRLRLINTKISKKRPDITIIYADKILQSYSLVRH</sequence>
<dbReference type="AlphaFoldDB" id="A0A060PSP1"/>
<gene>
    <name evidence="2" type="ORF">NY40_0225</name>
</gene>
<feature type="transmembrane region" description="Helical" evidence="1">
    <location>
        <begin position="217"/>
        <end position="241"/>
    </location>
</feature>
<keyword evidence="1" id="KW-1133">Transmembrane helix</keyword>
<dbReference type="EMBL" id="AP014523">
    <property type="protein sequence ID" value="BAO97248.1"/>
    <property type="molecule type" value="Genomic_DNA"/>
</dbReference>
<evidence type="ECO:0000313" key="3">
    <source>
        <dbReference type="Proteomes" id="UP000031662"/>
    </source>
</evidence>
<dbReference type="HOGENOM" id="CLU_057288_0_0_7"/>
<name>A0A060PSP1_HELPX</name>
<dbReference type="Proteomes" id="UP000031662">
    <property type="component" value="Chromosome"/>
</dbReference>
<feature type="transmembrane region" description="Helical" evidence="1">
    <location>
        <begin position="28"/>
        <end position="47"/>
    </location>
</feature>
<evidence type="ECO:0000256" key="1">
    <source>
        <dbReference type="SAM" id="Phobius"/>
    </source>
</evidence>
<keyword evidence="1" id="KW-0812">Transmembrane</keyword>
<feature type="transmembrane region" description="Helical" evidence="1">
    <location>
        <begin position="84"/>
        <end position="104"/>
    </location>
</feature>
<proteinExistence type="predicted"/>
<feature type="transmembrane region" description="Helical" evidence="1">
    <location>
        <begin position="253"/>
        <end position="273"/>
    </location>
</feature>
<feature type="transmembrane region" description="Helical" evidence="1">
    <location>
        <begin position="279"/>
        <end position="299"/>
    </location>
</feature>
<feature type="transmembrane region" description="Helical" evidence="1">
    <location>
        <begin position="192"/>
        <end position="211"/>
    </location>
</feature>
<dbReference type="RefSeq" id="WP_041049789.1">
    <property type="nucleotide sequence ID" value="NZ_AP014523.1"/>
</dbReference>
<feature type="transmembrane region" description="Helical" evidence="1">
    <location>
        <begin position="160"/>
        <end position="185"/>
    </location>
</feature>
<evidence type="ECO:0000313" key="2">
    <source>
        <dbReference type="EMBL" id="BAO97248.1"/>
    </source>
</evidence>
<organism evidence="2 3">
    <name type="scientific">Helicobacter pylori NY40</name>
    <dbReference type="NCBI Taxonomy" id="1426844"/>
    <lineage>
        <taxon>Bacteria</taxon>
        <taxon>Pseudomonadati</taxon>
        <taxon>Campylobacterota</taxon>
        <taxon>Epsilonproteobacteria</taxon>
        <taxon>Campylobacterales</taxon>
        <taxon>Helicobacteraceae</taxon>
        <taxon>Helicobacter</taxon>
    </lineage>
</organism>
<reference evidence="2 3" key="1">
    <citation type="submission" date="2013-11" db="EMBL/GenBank/DDBJ databases">
        <title>Estimation of Helicobacter pylori bacteriophage ecology using H. pylori isolates.</title>
        <authorList>
            <person name="Uchiyama J."/>
            <person name="Takemura-Uchiyama I."/>
            <person name="Ujihara T."/>
            <person name="Matsuzaki S."/>
        </authorList>
    </citation>
    <scope>NUCLEOTIDE SEQUENCE [LARGE SCALE GENOMIC DNA]</scope>
    <source>
        <strain evidence="2 3">NY40</strain>
    </source>
</reference>